<reference evidence="2 3" key="1">
    <citation type="journal article" date="1996" name="J. Gen. Virol.">
        <title>Cloning and sequence analysis of the genes encoding DNA polymerase, glycoprotein B, ICP18.5 and major DNA-binding protein of rat cytomegalovirus.</title>
        <authorList>
            <person name="Beuken E."/>
            <person name="Slobbe R."/>
            <person name="Bruggeman C.A."/>
            <person name="Vink C."/>
        </authorList>
    </citation>
    <scope>NUCLEOTIDE SEQUENCE [LARGE SCALE GENOMIC DNA]</scope>
    <source>
        <strain evidence="2 3">Maastricht</strain>
    </source>
</reference>
<organismHost>
    <name type="scientific">Rattus</name>
    <name type="common">rats</name>
    <dbReference type="NCBI Taxonomy" id="10114"/>
</organismHost>
<feature type="transmembrane region" description="Helical" evidence="1">
    <location>
        <begin position="78"/>
        <end position="98"/>
    </location>
</feature>
<dbReference type="RefSeq" id="NP_064253.1">
    <property type="nucleotide sequence ID" value="NC_002512.2"/>
</dbReference>
<organism evidence="2 3">
    <name type="scientific">Rat cytomegalovirus (strain Maastricht)</name>
    <dbReference type="NCBI Taxonomy" id="79700"/>
    <lineage>
        <taxon>Viruses</taxon>
        <taxon>Duplodnaviria</taxon>
        <taxon>Heunggongvirae</taxon>
        <taxon>Peploviricota</taxon>
        <taxon>Herviviricetes</taxon>
        <taxon>Herpesvirales</taxon>
        <taxon>Orthoherpesviridae</taxon>
        <taxon>Betaherpesvirinae</taxon>
        <taxon>Muromegalovirus</taxon>
        <taxon>Muromegalovirus muridbeta2</taxon>
        <taxon>Murid betaherpesvirus 2</taxon>
    </lineage>
</organism>
<reference evidence="2 3" key="3">
    <citation type="journal article" date="1997" name="J. Gen. Virol.">
        <title>Cloning and functional characterization of the origin of lytic-phase DNA replication of rat cytomegalovirus.</title>
        <authorList>
            <person name="Vink C."/>
            <person name="Beuken E."/>
            <person name="Bruggeman C.A."/>
        </authorList>
    </citation>
    <scope>NUCLEOTIDE SEQUENCE [LARGE SCALE GENOMIC DNA]</scope>
    <source>
        <strain evidence="2 3">Maastricht</strain>
    </source>
</reference>
<reference evidence="2 3" key="9">
    <citation type="journal article" date="2000" name="J. Virol.">
        <title>Complete DNA sequence of the rat cytomegalovirus genome.</title>
        <authorList>
            <person name="Vink C."/>
            <person name="Beuken E."/>
            <person name="Bruggeman C.A."/>
        </authorList>
    </citation>
    <scope>NUCLEOTIDE SEQUENCE [LARGE SCALE GENOMIC DNA]</scope>
    <source>
        <strain evidence="2 3">Maastricht</strain>
    </source>
</reference>
<keyword evidence="3" id="KW-1185">Reference proteome</keyword>
<keyword evidence="1" id="KW-0812">Transmembrane</keyword>
<reference evidence="2 3" key="7">
    <citation type="journal article" date="1999" name="J. Virol.">
        <title>Deletion of the R78 G protein-coupled receptor gene from rat cytomegalovirus results in an attenuated, syncytium-inducing mutant strain.</title>
        <authorList>
            <person name="Beisser P.S."/>
            <person name="Grauls G."/>
            <person name="Bruggeman C.A."/>
            <person name="Vink C."/>
        </authorList>
    </citation>
    <scope>NUCLEOTIDE SEQUENCE [LARGE SCALE GENOMIC DNA]</scope>
    <source>
        <strain evidence="2 3">Maastricht</strain>
    </source>
</reference>
<proteinExistence type="predicted"/>
<reference evidence="2 3" key="10">
    <citation type="journal article" date="2000" name="Virus Res.">
        <title>Rat cytomegalovirus R89 is a highly conserved gene which expresses a spliced transcript.</title>
        <authorList>
            <person name="Gruijthuijsen Y.K."/>
            <person name="Beuken E."/>
            <person name="Bruggeman C.A."/>
            <person name="Vink C."/>
        </authorList>
    </citation>
    <scope>NUCLEOTIDE SEQUENCE [LARGE SCALE GENOMIC DNA]</scope>
    <source>
        <strain evidence="2 3">Maastricht</strain>
    </source>
</reference>
<evidence type="ECO:0000313" key="2">
    <source>
        <dbReference type="EMBL" id="AAF99240.1"/>
    </source>
</evidence>
<dbReference type="EMBL" id="AF232689">
    <property type="protein sequence ID" value="AAF99240.1"/>
    <property type="molecule type" value="Genomic_DNA"/>
</dbReference>
<reference evidence="2 3" key="5">
    <citation type="journal article" date="1998" name="Virology">
        <title>The Maastricht strain and England strain of rat cytomegalovirus represent different betaherpesvirus species rather than strains.</title>
        <authorList>
            <person name="Beisser P.S."/>
            <person name="Kaptein S.J."/>
            <person name="Beuken E."/>
            <person name="Bruggeman C.A."/>
            <person name="Vink C."/>
        </authorList>
    </citation>
    <scope>NUCLEOTIDE SEQUENCE [LARGE SCALE GENOMIC DNA]</scope>
    <source>
        <strain evidence="2 3">Maastricht</strain>
    </source>
</reference>
<accession>Q9DW50</accession>
<reference evidence="2 3" key="4">
    <citation type="journal article" date="1998" name="J. Virol.">
        <title>The R33 G protein-coupled receptor gene of rat cytomegalovirus plays an essential role in the pathogenesis of viral infection.</title>
        <authorList>
            <person name="Beisser P.S."/>
            <person name="Vink C."/>
            <person name="Van Dam J.G."/>
            <person name="Grauls G."/>
            <person name="Vanherle S.J."/>
            <person name="Bruggeman C.A."/>
        </authorList>
    </citation>
    <scope>NUCLEOTIDE SEQUENCE [LARGE SCALE GENOMIC DNA]</scope>
    <source>
        <strain evidence="2 3">Maastricht</strain>
    </source>
</reference>
<reference evidence="2 3" key="6">
    <citation type="journal article" date="1999" name="J. Gen. Virol.">
        <title>The rat cytomegalovirus R32 gene encodes a virion-associated protein that elicits a strong humoral immune response in infected rats.</title>
        <authorList>
            <person name="Beuken E."/>
            <person name="Grauls G."/>
            <person name="Bruggeman C.A."/>
            <person name="Vink C."/>
        </authorList>
    </citation>
    <scope>NUCLEOTIDE SEQUENCE [LARGE SCALE GENOMIC DNA]</scope>
    <source>
        <strain evidence="2 3">Maastricht</strain>
    </source>
</reference>
<sequence length="124" mass="14217">MSTRATMRLFWWFLSCATCAVDRLETVAVVPVFPGEIFYFMVGNTVTDHSESSEDQNEAEHECTDGEHTMAPQQRCSIVLLTIRVLTLVIAIGFLLSYRRLCPYVPGNHNCTTERVNYQKFRFS</sequence>
<dbReference type="Proteomes" id="UP000008288">
    <property type="component" value="Segment"/>
</dbReference>
<reference evidence="2 3" key="8">
    <citation type="journal article" date="2000" name="J. Virol.">
        <title>The r144 major histocompatibility complex class I-like gene of rat cytomegalovirus is dispensable for both acute and long-term infection in the immunocompromised host.</title>
        <authorList>
            <person name="Beisser P.S."/>
            <person name="Kloover J.S."/>
            <person name="Grauls G.E."/>
            <person name="Blok M.J."/>
            <person name="Bruggeman C.A."/>
            <person name="Vink C."/>
        </authorList>
    </citation>
    <scope>NUCLEOTIDE SEQUENCE [LARGE SCALE GENOMIC DNA]</scope>
    <source>
        <strain evidence="2 3">Maastricht</strain>
    </source>
</reference>
<keyword evidence="1" id="KW-1133">Transmembrane helix</keyword>
<evidence type="ECO:0000256" key="1">
    <source>
        <dbReference type="SAM" id="Phobius"/>
    </source>
</evidence>
<protein>
    <submittedName>
        <fullName evidence="2">Pr146</fullName>
    </submittedName>
</protein>
<evidence type="ECO:0000313" key="3">
    <source>
        <dbReference type="Proteomes" id="UP000008288"/>
    </source>
</evidence>
<name>Q9DW50_RCMVM</name>
<dbReference type="GeneID" id="940305"/>
<dbReference type="KEGG" id="vg:940305"/>
<gene>
    <name evidence="2" type="primary">r146</name>
</gene>
<keyword evidence="1" id="KW-0472">Membrane</keyword>
<reference evidence="2 3" key="2">
    <citation type="journal article" date="1996" name="J. Virol.">
        <title>Structure of the rat cytomegalovirus genome termini.</title>
        <authorList>
            <person name="Vink C."/>
            <person name="Beuken E."/>
            <person name="Bruggeman C.A."/>
        </authorList>
    </citation>
    <scope>NUCLEOTIDE SEQUENCE [LARGE SCALE GENOMIC DNA]</scope>
    <source>
        <strain evidence="2 3">Maastricht</strain>
    </source>
</reference>